<proteinExistence type="predicted"/>
<organism evidence="1 2">
    <name type="scientific">Dyella soli</name>
    <dbReference type="NCBI Taxonomy" id="522319"/>
    <lineage>
        <taxon>Bacteria</taxon>
        <taxon>Pseudomonadati</taxon>
        <taxon>Pseudomonadota</taxon>
        <taxon>Gammaproteobacteria</taxon>
        <taxon>Lysobacterales</taxon>
        <taxon>Rhodanobacteraceae</taxon>
        <taxon>Dyella</taxon>
    </lineage>
</organism>
<gene>
    <name evidence="1" type="ORF">EZM97_00975</name>
</gene>
<dbReference type="RefSeq" id="WP_131151247.1">
    <property type="nucleotide sequence ID" value="NZ_SJTG01000001.1"/>
</dbReference>
<sequence length="158" mass="17510">MSSEQQVIEITLEQTSDFEFRVRFDDTSIPDLMTDEAPPLGQGHGPNPSRMLAAAVANCLSASLLFALRKYKNDPQHLAAHARATLERNEHGRWRVARIGVELKMDSVEADLSHLDRALAQFEDFCIVTQSVRQGIPVDVSVRDGQGTLLHEVAKSMA</sequence>
<accession>A0A4R0YRN1</accession>
<comment type="caution">
    <text evidence="1">The sequence shown here is derived from an EMBL/GenBank/DDBJ whole genome shotgun (WGS) entry which is preliminary data.</text>
</comment>
<dbReference type="InterPro" id="IPR036102">
    <property type="entry name" value="OsmC/Ohrsf"/>
</dbReference>
<dbReference type="InterPro" id="IPR003718">
    <property type="entry name" value="OsmC/Ohr_fam"/>
</dbReference>
<dbReference type="InterPro" id="IPR015946">
    <property type="entry name" value="KH_dom-like_a/b"/>
</dbReference>
<dbReference type="AlphaFoldDB" id="A0A4R0YRN1"/>
<evidence type="ECO:0000313" key="1">
    <source>
        <dbReference type="EMBL" id="TCI11973.1"/>
    </source>
</evidence>
<keyword evidence="2" id="KW-1185">Reference proteome</keyword>
<dbReference type="Proteomes" id="UP000291822">
    <property type="component" value="Unassembled WGS sequence"/>
</dbReference>
<evidence type="ECO:0000313" key="2">
    <source>
        <dbReference type="Proteomes" id="UP000291822"/>
    </source>
</evidence>
<reference evidence="1 2" key="1">
    <citation type="submission" date="2019-02" db="EMBL/GenBank/DDBJ databases">
        <title>Dyella amyloliquefaciens sp. nov., isolated from forest soil.</title>
        <authorList>
            <person name="Gao Z.-H."/>
            <person name="Qiu L.-H."/>
        </authorList>
    </citation>
    <scope>NUCLEOTIDE SEQUENCE [LARGE SCALE GENOMIC DNA]</scope>
    <source>
        <strain evidence="1 2">KACC 12747</strain>
    </source>
</reference>
<dbReference type="EMBL" id="SJTG01000001">
    <property type="protein sequence ID" value="TCI11973.1"/>
    <property type="molecule type" value="Genomic_DNA"/>
</dbReference>
<dbReference type="Pfam" id="PF02566">
    <property type="entry name" value="OsmC"/>
    <property type="match status" value="1"/>
</dbReference>
<dbReference type="Gene3D" id="3.30.300.20">
    <property type="match status" value="1"/>
</dbReference>
<protein>
    <submittedName>
        <fullName evidence="1">OsmC family peroxiredoxin</fullName>
    </submittedName>
</protein>
<dbReference type="SUPFAM" id="SSF82784">
    <property type="entry name" value="OsmC-like"/>
    <property type="match status" value="1"/>
</dbReference>
<name>A0A4R0YRN1_9GAMM</name>